<evidence type="ECO:0000259" key="3">
    <source>
        <dbReference type="Pfam" id="PF07282"/>
    </source>
</evidence>
<reference evidence="4 5" key="1">
    <citation type="submission" date="2018-11" db="EMBL/GenBank/DDBJ databases">
        <title>Taxonoimc description of Halomarina strain SPP-AMP-1.</title>
        <authorList>
            <person name="Pal Y."/>
            <person name="Srinivasana K."/>
            <person name="Verma A."/>
            <person name="Kumar P."/>
        </authorList>
    </citation>
    <scope>NUCLEOTIDE SEQUENCE [LARGE SCALE GENOMIC DNA]</scope>
    <source>
        <strain evidence="4 5">SPP-AMP-1</strain>
    </source>
</reference>
<evidence type="ECO:0000256" key="2">
    <source>
        <dbReference type="SAM" id="MobiDB-lite"/>
    </source>
</evidence>
<feature type="compositionally biased region" description="Polar residues" evidence="2">
    <location>
        <begin position="271"/>
        <end position="287"/>
    </location>
</feature>
<feature type="compositionally biased region" description="Polar residues" evidence="2">
    <location>
        <begin position="312"/>
        <end position="323"/>
    </location>
</feature>
<protein>
    <recommendedName>
        <fullName evidence="3">Cas12f1-like TNB domain-containing protein</fullName>
    </recommendedName>
</protein>
<dbReference type="InterPro" id="IPR010095">
    <property type="entry name" value="Cas12f1-like_TNB"/>
</dbReference>
<dbReference type="PANTHER" id="PTHR30405:SF21">
    <property type="entry name" value="TRANSPOSASE-RELATED"/>
    <property type="match status" value="1"/>
</dbReference>
<gene>
    <name evidence="4" type="ORF">EIK79_11645</name>
</gene>
<accession>A0A3P3R8W8</accession>
<evidence type="ECO:0000313" key="4">
    <source>
        <dbReference type="EMBL" id="RRJ29846.1"/>
    </source>
</evidence>
<dbReference type="PANTHER" id="PTHR30405">
    <property type="entry name" value="TRANSPOSASE"/>
    <property type="match status" value="1"/>
</dbReference>
<name>A0A3P3R8W8_9EURY</name>
<dbReference type="EMBL" id="RRCH01000025">
    <property type="protein sequence ID" value="RRJ29846.1"/>
    <property type="molecule type" value="Genomic_DNA"/>
</dbReference>
<evidence type="ECO:0000313" key="5">
    <source>
        <dbReference type="Proteomes" id="UP000282322"/>
    </source>
</evidence>
<comment type="caution">
    <text evidence="4">The sequence shown here is derived from an EMBL/GenBank/DDBJ whole genome shotgun (WGS) entry which is preliminary data.</text>
</comment>
<proteinExistence type="predicted"/>
<dbReference type="NCBIfam" id="NF040570">
    <property type="entry name" value="guided_TnpB"/>
    <property type="match status" value="1"/>
</dbReference>
<dbReference type="NCBIfam" id="TIGR01766">
    <property type="entry name" value="IS200/IS605 family accessory protein TnpB-like domain"/>
    <property type="match status" value="1"/>
</dbReference>
<dbReference type="Pfam" id="PF07282">
    <property type="entry name" value="Cas12f1-like_TNB"/>
    <property type="match status" value="1"/>
</dbReference>
<dbReference type="OrthoDB" id="168528at2157"/>
<sequence>PAQESLWADLLDGDVSVGEFRLQEHRTNWVLHVTVEYEVAEPDEPDDATPVGFDIGESKLLTGCALTDNGTPTQPYIYDGGRARHLRKEMHTTLKRLQECDAAPWRGDERFDHYQNALTDIIEKASREAVEYARQFDSPVIVLEDLSNLREGLDYGKWMNRRLHNWAFARITGRIEDKARDAGIPVRFVNPAYTSQTCHACGHIGSRRSQAAFRCTNEECWVSEYQADINAVARTVFWRAARFRWNLATAANIAGRVNPWGESLPWKSAGRRQNSMSSGCQPETASVSGDDDSPQDGSACDSTTGHREQSRQSRQTTLAAFQF</sequence>
<evidence type="ECO:0000256" key="1">
    <source>
        <dbReference type="ARBA" id="ARBA00023125"/>
    </source>
</evidence>
<dbReference type="InterPro" id="IPR051399">
    <property type="entry name" value="RNA-guided_DNA_endo/Transpos"/>
</dbReference>
<dbReference type="GO" id="GO:0003677">
    <property type="term" value="F:DNA binding"/>
    <property type="evidence" value="ECO:0007669"/>
    <property type="project" value="UniProtKB-KW"/>
</dbReference>
<keyword evidence="5" id="KW-1185">Reference proteome</keyword>
<feature type="domain" description="Cas12f1-like TNB" evidence="3">
    <location>
        <begin position="168"/>
        <end position="231"/>
    </location>
</feature>
<keyword evidence="1" id="KW-0238">DNA-binding</keyword>
<feature type="non-terminal residue" evidence="4">
    <location>
        <position position="1"/>
    </location>
</feature>
<dbReference type="AlphaFoldDB" id="A0A3P3R8W8"/>
<dbReference type="RefSeq" id="WP_124955290.1">
    <property type="nucleotide sequence ID" value="NZ_RRCH01000025.1"/>
</dbReference>
<dbReference type="Proteomes" id="UP000282322">
    <property type="component" value="Unassembled WGS sequence"/>
</dbReference>
<feature type="region of interest" description="Disordered" evidence="2">
    <location>
        <begin position="268"/>
        <end position="323"/>
    </location>
</feature>
<organism evidence="4 5">
    <name type="scientific">Halocatena pleomorpha</name>
    <dbReference type="NCBI Taxonomy" id="1785090"/>
    <lineage>
        <taxon>Archaea</taxon>
        <taxon>Methanobacteriati</taxon>
        <taxon>Methanobacteriota</taxon>
        <taxon>Stenosarchaea group</taxon>
        <taxon>Halobacteria</taxon>
        <taxon>Halobacteriales</taxon>
        <taxon>Natronomonadaceae</taxon>
        <taxon>Halocatena</taxon>
    </lineage>
</organism>